<dbReference type="Pfam" id="PF02224">
    <property type="entry name" value="Cytidylate_kin"/>
    <property type="match status" value="1"/>
</dbReference>
<dbReference type="PANTHER" id="PTHR21299">
    <property type="entry name" value="CYTIDYLATE KINASE/PANTOATE-BETA-ALANINE LIGASE"/>
    <property type="match status" value="1"/>
</dbReference>
<dbReference type="InterPro" id="IPR027417">
    <property type="entry name" value="P-loop_NTPase"/>
</dbReference>
<dbReference type="AlphaFoldDB" id="A0A381NPD6"/>
<keyword evidence="6" id="KW-0067">ATP-binding</keyword>
<evidence type="ECO:0000256" key="4">
    <source>
        <dbReference type="ARBA" id="ARBA00022741"/>
    </source>
</evidence>
<evidence type="ECO:0000256" key="5">
    <source>
        <dbReference type="ARBA" id="ARBA00022777"/>
    </source>
</evidence>
<organism evidence="10">
    <name type="scientific">marine metagenome</name>
    <dbReference type="NCBI Taxonomy" id="408172"/>
    <lineage>
        <taxon>unclassified sequences</taxon>
        <taxon>metagenomes</taxon>
        <taxon>ecological metagenomes</taxon>
    </lineage>
</organism>
<accession>A0A381NPD6</accession>
<dbReference type="GO" id="GO:0005524">
    <property type="term" value="F:ATP binding"/>
    <property type="evidence" value="ECO:0007669"/>
    <property type="project" value="UniProtKB-KW"/>
</dbReference>
<dbReference type="GO" id="GO:0005829">
    <property type="term" value="C:cytosol"/>
    <property type="evidence" value="ECO:0007669"/>
    <property type="project" value="TreeGrafter"/>
</dbReference>
<reference evidence="10" key="1">
    <citation type="submission" date="2018-05" db="EMBL/GenBank/DDBJ databases">
        <authorList>
            <person name="Lanie J.A."/>
            <person name="Ng W.-L."/>
            <person name="Kazmierczak K.M."/>
            <person name="Andrzejewski T.M."/>
            <person name="Davidsen T.M."/>
            <person name="Wayne K.J."/>
            <person name="Tettelin H."/>
            <person name="Glass J.I."/>
            <person name="Rusch D."/>
            <person name="Podicherti R."/>
            <person name="Tsui H.-C.T."/>
            <person name="Winkler M.E."/>
        </authorList>
    </citation>
    <scope>NUCLEOTIDE SEQUENCE</scope>
</reference>
<sequence>MGFKIIAIDGPTGVGKSTIARQLAATLDCLYVDTGAMFRCLAWGWASQGCPESDESLEKLGDQTRIVFENDKVICDDTDVTQEIRTERISAQASKISRFPLIREVMKKQQRTLVEEARRLESYQGAILEGRDIGTVVFPAAEFKFYVDASPEIRAKRRLLQLRESGEEANYEEIITALRKRDFQDQNRKVAPLKPAEDAIIVDTGMLSADEVLQHLLDCVLNEKEVNQSGVQ</sequence>
<keyword evidence="3" id="KW-0808">Transferase</keyword>
<evidence type="ECO:0000256" key="6">
    <source>
        <dbReference type="ARBA" id="ARBA00022840"/>
    </source>
</evidence>
<feature type="domain" description="Cytidylate kinase" evidence="9">
    <location>
        <begin position="6"/>
        <end position="219"/>
    </location>
</feature>
<dbReference type="EC" id="2.7.4.25" evidence="2"/>
<evidence type="ECO:0000256" key="2">
    <source>
        <dbReference type="ARBA" id="ARBA00012906"/>
    </source>
</evidence>
<dbReference type="EMBL" id="UINC01000499">
    <property type="protein sequence ID" value="SUZ56387.1"/>
    <property type="molecule type" value="Genomic_DNA"/>
</dbReference>
<evidence type="ECO:0000256" key="3">
    <source>
        <dbReference type="ARBA" id="ARBA00022679"/>
    </source>
</evidence>
<keyword evidence="4" id="KW-0547">Nucleotide-binding</keyword>
<dbReference type="GO" id="GO:0015949">
    <property type="term" value="P:nucleobase-containing small molecule interconversion"/>
    <property type="evidence" value="ECO:0007669"/>
    <property type="project" value="TreeGrafter"/>
</dbReference>
<dbReference type="Gene3D" id="3.40.50.300">
    <property type="entry name" value="P-loop containing nucleotide triphosphate hydrolases"/>
    <property type="match status" value="1"/>
</dbReference>
<comment type="catalytic activity">
    <reaction evidence="7">
        <text>dCMP + ATP = dCDP + ADP</text>
        <dbReference type="Rhea" id="RHEA:25094"/>
        <dbReference type="ChEBI" id="CHEBI:30616"/>
        <dbReference type="ChEBI" id="CHEBI:57566"/>
        <dbReference type="ChEBI" id="CHEBI:58593"/>
        <dbReference type="ChEBI" id="CHEBI:456216"/>
        <dbReference type="EC" id="2.7.4.25"/>
    </reaction>
</comment>
<evidence type="ECO:0000313" key="10">
    <source>
        <dbReference type="EMBL" id="SUZ56387.1"/>
    </source>
</evidence>
<keyword evidence="5" id="KW-0418">Kinase</keyword>
<evidence type="ECO:0000256" key="8">
    <source>
        <dbReference type="ARBA" id="ARBA00048478"/>
    </source>
</evidence>
<dbReference type="InterPro" id="IPR011994">
    <property type="entry name" value="Cytidylate_kinase_dom"/>
</dbReference>
<dbReference type="SUPFAM" id="SSF52540">
    <property type="entry name" value="P-loop containing nucleoside triphosphate hydrolases"/>
    <property type="match status" value="1"/>
</dbReference>
<evidence type="ECO:0000259" key="9">
    <source>
        <dbReference type="Pfam" id="PF02224"/>
    </source>
</evidence>
<evidence type="ECO:0000256" key="1">
    <source>
        <dbReference type="ARBA" id="ARBA00009427"/>
    </source>
</evidence>
<dbReference type="InterPro" id="IPR003136">
    <property type="entry name" value="Cytidylate_kin"/>
</dbReference>
<dbReference type="GO" id="GO:0036431">
    <property type="term" value="F:dCMP kinase activity"/>
    <property type="evidence" value="ECO:0007669"/>
    <property type="project" value="InterPro"/>
</dbReference>
<protein>
    <recommendedName>
        <fullName evidence="2">(d)CMP kinase</fullName>
        <ecNumber evidence="2">2.7.4.25</ecNumber>
    </recommendedName>
</protein>
<dbReference type="CDD" id="cd02020">
    <property type="entry name" value="CMPK"/>
    <property type="match status" value="1"/>
</dbReference>
<name>A0A381NPD6_9ZZZZ</name>
<dbReference type="CDD" id="cd02019">
    <property type="entry name" value="NK"/>
    <property type="match status" value="1"/>
</dbReference>
<comment type="similarity">
    <text evidence="1">Belongs to the cytidylate kinase family. Type 1 subfamily.</text>
</comment>
<dbReference type="NCBIfam" id="TIGR00017">
    <property type="entry name" value="cmk"/>
    <property type="match status" value="1"/>
</dbReference>
<dbReference type="PANTHER" id="PTHR21299:SF2">
    <property type="entry name" value="CYTIDYLATE KINASE"/>
    <property type="match status" value="1"/>
</dbReference>
<comment type="catalytic activity">
    <reaction evidence="8">
        <text>CMP + ATP = CDP + ADP</text>
        <dbReference type="Rhea" id="RHEA:11600"/>
        <dbReference type="ChEBI" id="CHEBI:30616"/>
        <dbReference type="ChEBI" id="CHEBI:58069"/>
        <dbReference type="ChEBI" id="CHEBI:60377"/>
        <dbReference type="ChEBI" id="CHEBI:456216"/>
        <dbReference type="EC" id="2.7.4.25"/>
    </reaction>
</comment>
<proteinExistence type="inferred from homology"/>
<gene>
    <name evidence="10" type="ORF">METZ01_LOCUS9241</name>
</gene>
<dbReference type="HAMAP" id="MF_00238">
    <property type="entry name" value="Cytidyl_kinase_type1"/>
    <property type="match status" value="1"/>
</dbReference>
<evidence type="ECO:0000256" key="7">
    <source>
        <dbReference type="ARBA" id="ARBA00047615"/>
    </source>
</evidence>